<protein>
    <submittedName>
        <fullName evidence="1">Uncharacterized protein</fullName>
    </submittedName>
</protein>
<organism evidence="1 2">
    <name type="scientific">Willisornis vidua</name>
    <name type="common">Xingu scale-backed antbird</name>
    <dbReference type="NCBI Taxonomy" id="1566151"/>
    <lineage>
        <taxon>Eukaryota</taxon>
        <taxon>Metazoa</taxon>
        <taxon>Chordata</taxon>
        <taxon>Craniata</taxon>
        <taxon>Vertebrata</taxon>
        <taxon>Euteleostomi</taxon>
        <taxon>Archelosauria</taxon>
        <taxon>Archosauria</taxon>
        <taxon>Dinosauria</taxon>
        <taxon>Saurischia</taxon>
        <taxon>Theropoda</taxon>
        <taxon>Coelurosauria</taxon>
        <taxon>Aves</taxon>
        <taxon>Neognathae</taxon>
        <taxon>Neoaves</taxon>
        <taxon>Telluraves</taxon>
        <taxon>Australaves</taxon>
        <taxon>Passeriformes</taxon>
        <taxon>Thamnophilidae</taxon>
        <taxon>Willisornis</taxon>
    </lineage>
</organism>
<sequence>MLAQDSFPGFRILTYSGVEVIKDYDLVICRNILGQAAQVSVEFDFFRCRPSVRSCPWVTTTPWNASGWGQSVLRTAQQEETWGCYLTAAGCEPECAQVGKKAIGIVAFIDISVASRIRTLIVHLHWALERPYLKYCVQFWAPHCKMDIEGLKHVQRREWSWGGLWKNCLMRNS</sequence>
<keyword evidence="2" id="KW-1185">Reference proteome</keyword>
<name>A0ABQ9DPV5_9PASS</name>
<dbReference type="EMBL" id="WHWB01032858">
    <property type="protein sequence ID" value="KAJ7423312.1"/>
    <property type="molecule type" value="Genomic_DNA"/>
</dbReference>
<evidence type="ECO:0000313" key="1">
    <source>
        <dbReference type="EMBL" id="KAJ7423312.1"/>
    </source>
</evidence>
<evidence type="ECO:0000313" key="2">
    <source>
        <dbReference type="Proteomes" id="UP001145742"/>
    </source>
</evidence>
<accession>A0ABQ9DPV5</accession>
<dbReference type="Proteomes" id="UP001145742">
    <property type="component" value="Unassembled WGS sequence"/>
</dbReference>
<reference evidence="1" key="1">
    <citation type="submission" date="2019-10" db="EMBL/GenBank/DDBJ databases">
        <authorList>
            <person name="Soares A.E.R."/>
            <person name="Aleixo A."/>
            <person name="Schneider P."/>
            <person name="Miyaki C.Y."/>
            <person name="Schneider M.P."/>
            <person name="Mello C."/>
            <person name="Vasconcelos A.T.R."/>
        </authorList>
    </citation>
    <scope>NUCLEOTIDE SEQUENCE</scope>
    <source>
        <tissue evidence="1">Muscle</tissue>
    </source>
</reference>
<gene>
    <name evidence="1" type="ORF">WISP_34364</name>
</gene>
<comment type="caution">
    <text evidence="1">The sequence shown here is derived from an EMBL/GenBank/DDBJ whole genome shotgun (WGS) entry which is preliminary data.</text>
</comment>
<proteinExistence type="predicted"/>